<dbReference type="Pfam" id="PF02954">
    <property type="entry name" value="HTH_8"/>
    <property type="match status" value="1"/>
</dbReference>
<dbReference type="InterPro" id="IPR002197">
    <property type="entry name" value="HTH_Fis"/>
</dbReference>
<feature type="domain" description="Response regulatory" evidence="11">
    <location>
        <begin position="7"/>
        <end position="121"/>
    </location>
</feature>
<dbReference type="SUPFAM" id="SSF46689">
    <property type="entry name" value="Homeodomain-like"/>
    <property type="match status" value="1"/>
</dbReference>
<evidence type="ECO:0000256" key="3">
    <source>
        <dbReference type="ARBA" id="ARBA00022840"/>
    </source>
</evidence>
<dbReference type="InterPro" id="IPR027417">
    <property type="entry name" value="P-loop_NTPase"/>
</dbReference>
<dbReference type="PROSITE" id="PS50045">
    <property type="entry name" value="SIGMA54_INTERACT_4"/>
    <property type="match status" value="1"/>
</dbReference>
<reference evidence="12 13" key="1">
    <citation type="submission" date="2016-11" db="EMBL/GenBank/DDBJ databases">
        <title>Study of marine rhodopsin-containing bacteria.</title>
        <authorList>
            <person name="Yoshizawa S."/>
            <person name="Kumagai Y."/>
            <person name="Kogure K."/>
        </authorList>
    </citation>
    <scope>NUCLEOTIDE SEQUENCE [LARGE SCALE GENOMIC DNA]</scope>
    <source>
        <strain evidence="12 13">SAORIC-28</strain>
    </source>
</reference>
<keyword evidence="13" id="KW-1185">Reference proteome</keyword>
<dbReference type="Gene3D" id="1.10.8.60">
    <property type="match status" value="1"/>
</dbReference>
<evidence type="ECO:0000313" key="12">
    <source>
        <dbReference type="EMBL" id="PAP77117.1"/>
    </source>
</evidence>
<dbReference type="InterPro" id="IPR001789">
    <property type="entry name" value="Sig_transdc_resp-reg_receiver"/>
</dbReference>
<dbReference type="PROSITE" id="PS00688">
    <property type="entry name" value="SIGMA54_INTERACT_3"/>
    <property type="match status" value="1"/>
</dbReference>
<keyword evidence="5" id="KW-0805">Transcription regulation</keyword>
<dbReference type="Gene3D" id="3.40.50.2300">
    <property type="match status" value="1"/>
</dbReference>
<comment type="caution">
    <text evidence="12">The sequence shown here is derived from an EMBL/GenBank/DDBJ whole genome shotgun (WGS) entry which is preliminary data.</text>
</comment>
<dbReference type="GO" id="GO:0043565">
    <property type="term" value="F:sequence-specific DNA binding"/>
    <property type="evidence" value="ECO:0007669"/>
    <property type="project" value="InterPro"/>
</dbReference>
<dbReference type="InterPro" id="IPR003593">
    <property type="entry name" value="AAA+_ATPase"/>
</dbReference>
<keyword evidence="2" id="KW-0547">Nucleotide-binding</keyword>
<dbReference type="InterPro" id="IPR002078">
    <property type="entry name" value="Sigma_54_int"/>
</dbReference>
<evidence type="ECO:0000313" key="13">
    <source>
        <dbReference type="Proteomes" id="UP000216339"/>
    </source>
</evidence>
<dbReference type="Pfam" id="PF00072">
    <property type="entry name" value="Response_reg"/>
    <property type="match status" value="1"/>
</dbReference>
<dbReference type="InterPro" id="IPR058031">
    <property type="entry name" value="AAA_lid_NorR"/>
</dbReference>
<dbReference type="Pfam" id="PF00158">
    <property type="entry name" value="Sigma54_activat"/>
    <property type="match status" value="1"/>
</dbReference>
<dbReference type="Pfam" id="PF25601">
    <property type="entry name" value="AAA_lid_14"/>
    <property type="match status" value="1"/>
</dbReference>
<evidence type="ECO:0000256" key="6">
    <source>
        <dbReference type="ARBA" id="ARBA00023125"/>
    </source>
</evidence>
<dbReference type="Gene3D" id="1.10.10.60">
    <property type="entry name" value="Homeodomain-like"/>
    <property type="match status" value="1"/>
</dbReference>
<accession>A0A271J1C7</accession>
<feature type="domain" description="Sigma-54 factor interaction" evidence="10">
    <location>
        <begin position="146"/>
        <end position="374"/>
    </location>
</feature>
<sequence>MTAPSATVLLVDDEPHVRAATRAALHSFGCAVEAFARGDDALDAVAPGRFDVALVDLRMAPLDGMAVLDGLQERAPETPVVIVTAHGTVEAAVEAVRAGAFHFLQKPYEVDALRVMVERAVEHGRLRSQLRALRAELGRQRQAGPIVTQDSGLVDALALAADVAESALPVLVTGESGTGKELVAQFVHERSGRRGPLVAVNCAALPAELVESELFGHVRGAFTGAQADRAGRFERADGGTLFLDEVADVPAPVQVKLLRVLQSGEYERVGDATPRRADVRVVAATNRDLEAALREGTFREDLYYRIAGVRVRLPPLRDRPGDVVLLAEHLGARYAEAAGRPVPSWSDAALAALAAYRWPGNVRELQNAVERAVVLAKGGPVEPRHFPEEVREAEGSTDRPTDDAALSLEEIERRHIVRVLARSKDYEEAARVLGIDKATLWRKRKRYGLG</sequence>
<dbReference type="RefSeq" id="WP_179299606.1">
    <property type="nucleotide sequence ID" value="NZ_MQWD01000001.1"/>
</dbReference>
<dbReference type="InterPro" id="IPR025943">
    <property type="entry name" value="Sigma_54_int_dom_ATP-bd_2"/>
</dbReference>
<organism evidence="12 13">
    <name type="scientific">Rubrivirga marina</name>
    <dbReference type="NCBI Taxonomy" id="1196024"/>
    <lineage>
        <taxon>Bacteria</taxon>
        <taxon>Pseudomonadati</taxon>
        <taxon>Rhodothermota</taxon>
        <taxon>Rhodothermia</taxon>
        <taxon>Rhodothermales</taxon>
        <taxon>Rubricoccaceae</taxon>
        <taxon>Rubrivirga</taxon>
    </lineage>
</organism>
<dbReference type="Gene3D" id="3.40.50.300">
    <property type="entry name" value="P-loop containing nucleotide triphosphate hydrolases"/>
    <property type="match status" value="1"/>
</dbReference>
<dbReference type="SMART" id="SM00382">
    <property type="entry name" value="AAA"/>
    <property type="match status" value="1"/>
</dbReference>
<dbReference type="PANTHER" id="PTHR32071:SF122">
    <property type="entry name" value="SIGMA FACTOR"/>
    <property type="match status" value="1"/>
</dbReference>
<evidence type="ECO:0000259" key="10">
    <source>
        <dbReference type="PROSITE" id="PS50045"/>
    </source>
</evidence>
<dbReference type="GO" id="GO:0005524">
    <property type="term" value="F:ATP binding"/>
    <property type="evidence" value="ECO:0007669"/>
    <property type="project" value="UniProtKB-KW"/>
</dbReference>
<evidence type="ECO:0000256" key="4">
    <source>
        <dbReference type="ARBA" id="ARBA00023012"/>
    </source>
</evidence>
<dbReference type="FunFam" id="3.40.50.2300:FF:000018">
    <property type="entry name" value="DNA-binding transcriptional regulator NtrC"/>
    <property type="match status" value="1"/>
</dbReference>
<dbReference type="Proteomes" id="UP000216339">
    <property type="component" value="Unassembled WGS sequence"/>
</dbReference>
<keyword evidence="6" id="KW-0238">DNA-binding</keyword>
<feature type="modified residue" description="4-aspartylphosphate" evidence="8">
    <location>
        <position position="56"/>
    </location>
</feature>
<evidence type="ECO:0000259" key="11">
    <source>
        <dbReference type="PROSITE" id="PS50110"/>
    </source>
</evidence>
<keyword evidence="4" id="KW-0902">Two-component regulatory system</keyword>
<dbReference type="PROSITE" id="PS50110">
    <property type="entry name" value="RESPONSE_REGULATORY"/>
    <property type="match status" value="1"/>
</dbReference>
<dbReference type="GO" id="GO:0006355">
    <property type="term" value="P:regulation of DNA-templated transcription"/>
    <property type="evidence" value="ECO:0007669"/>
    <property type="project" value="InterPro"/>
</dbReference>
<dbReference type="CDD" id="cd00009">
    <property type="entry name" value="AAA"/>
    <property type="match status" value="1"/>
</dbReference>
<dbReference type="SMART" id="SM00448">
    <property type="entry name" value="REC"/>
    <property type="match status" value="1"/>
</dbReference>
<dbReference type="InterPro" id="IPR025944">
    <property type="entry name" value="Sigma_54_int_dom_CS"/>
</dbReference>
<dbReference type="FunFam" id="3.40.50.300:FF:000006">
    <property type="entry name" value="DNA-binding transcriptional regulator NtrC"/>
    <property type="match status" value="1"/>
</dbReference>
<evidence type="ECO:0000256" key="1">
    <source>
        <dbReference type="ARBA" id="ARBA00022553"/>
    </source>
</evidence>
<dbReference type="PROSITE" id="PS00675">
    <property type="entry name" value="SIGMA54_INTERACT_1"/>
    <property type="match status" value="1"/>
</dbReference>
<dbReference type="AlphaFoldDB" id="A0A271J1C7"/>
<dbReference type="PROSITE" id="PS00676">
    <property type="entry name" value="SIGMA54_INTERACT_2"/>
    <property type="match status" value="1"/>
</dbReference>
<dbReference type="InterPro" id="IPR025662">
    <property type="entry name" value="Sigma_54_int_dom_ATP-bd_1"/>
</dbReference>
<dbReference type="GO" id="GO:0000160">
    <property type="term" value="P:phosphorelay signal transduction system"/>
    <property type="evidence" value="ECO:0007669"/>
    <property type="project" value="UniProtKB-KW"/>
</dbReference>
<keyword evidence="7" id="KW-0804">Transcription</keyword>
<feature type="region of interest" description="Disordered" evidence="9">
    <location>
        <begin position="384"/>
        <end position="403"/>
    </location>
</feature>
<proteinExistence type="predicted"/>
<keyword evidence="1 8" id="KW-0597">Phosphoprotein</keyword>
<dbReference type="SUPFAM" id="SSF52172">
    <property type="entry name" value="CheY-like"/>
    <property type="match status" value="1"/>
</dbReference>
<dbReference type="InterPro" id="IPR011006">
    <property type="entry name" value="CheY-like_superfamily"/>
</dbReference>
<evidence type="ECO:0000256" key="8">
    <source>
        <dbReference type="PROSITE-ProRule" id="PRU00169"/>
    </source>
</evidence>
<protein>
    <recommendedName>
        <fullName evidence="14">Sigma-54-dependent Fis family transcriptional regulator</fullName>
    </recommendedName>
</protein>
<name>A0A271J1C7_9BACT</name>
<keyword evidence="3" id="KW-0067">ATP-binding</keyword>
<dbReference type="InterPro" id="IPR009057">
    <property type="entry name" value="Homeodomain-like_sf"/>
</dbReference>
<feature type="compositionally biased region" description="Basic and acidic residues" evidence="9">
    <location>
        <begin position="384"/>
        <end position="402"/>
    </location>
</feature>
<dbReference type="SUPFAM" id="SSF52540">
    <property type="entry name" value="P-loop containing nucleoside triphosphate hydrolases"/>
    <property type="match status" value="1"/>
</dbReference>
<evidence type="ECO:0000256" key="2">
    <source>
        <dbReference type="ARBA" id="ARBA00022741"/>
    </source>
</evidence>
<dbReference type="EMBL" id="MQWD01000001">
    <property type="protein sequence ID" value="PAP77117.1"/>
    <property type="molecule type" value="Genomic_DNA"/>
</dbReference>
<gene>
    <name evidence="12" type="ORF">BSZ37_12115</name>
</gene>
<evidence type="ECO:0008006" key="14">
    <source>
        <dbReference type="Google" id="ProtNLM"/>
    </source>
</evidence>
<dbReference type="PANTHER" id="PTHR32071">
    <property type="entry name" value="TRANSCRIPTIONAL REGULATORY PROTEIN"/>
    <property type="match status" value="1"/>
</dbReference>
<evidence type="ECO:0000256" key="5">
    <source>
        <dbReference type="ARBA" id="ARBA00023015"/>
    </source>
</evidence>
<evidence type="ECO:0000256" key="7">
    <source>
        <dbReference type="ARBA" id="ARBA00023163"/>
    </source>
</evidence>
<evidence type="ECO:0000256" key="9">
    <source>
        <dbReference type="SAM" id="MobiDB-lite"/>
    </source>
</evidence>